<evidence type="ECO:0000313" key="2">
    <source>
        <dbReference type="EMBL" id="KLE35686.1"/>
    </source>
</evidence>
<feature type="transmembrane region" description="Helical" evidence="1">
    <location>
        <begin position="169"/>
        <end position="189"/>
    </location>
</feature>
<dbReference type="EMBL" id="LBHB01000001">
    <property type="protein sequence ID" value="KLE35686.1"/>
    <property type="molecule type" value="Genomic_DNA"/>
</dbReference>
<gene>
    <name evidence="2" type="ORF">AAW00_04625</name>
</gene>
<feature type="transmembrane region" description="Helical" evidence="1">
    <location>
        <begin position="37"/>
        <end position="54"/>
    </location>
</feature>
<keyword evidence="1" id="KW-0472">Membrane</keyword>
<protein>
    <submittedName>
        <fullName evidence="2">Uncharacterized protein</fullName>
    </submittedName>
</protein>
<sequence>MPLPTAPRRARIFVFPPYFGFVAAVLGAILLLGPHPALGLLSLVVLVLGVGLLWRPNEIPSMLFFFGYQWLESSLNLVRAFFSGMTVYEQTTTPGAHETAVALTLTGLLCVVAGLRFFAGPTTIEASVLVRQQVLAVPVRKWITAYLVSMVTSLILLELSRFSGGLSQPLLALASLKWAFFLILTYAVFAETRGYKLVWLAIFGFEFLLSLGGYFSSFRLVFIYAFLGILGAAPRMTSKQVTLLALTATVAVFLGTVWTAIKLDYREYVNQGTRSQTVLVSRSQQVERMVTLSTQLSADDIGVALSSLADRISYTQFFGAAISYVPAIRPHTEGAIAASGITRPFMPRVLFPNKEPIDESEHTNEFTGLGVSGIEQGTQISIGYMGDAYIDFGKLGMMAALFTLGCGLGLFYRRMTQGQHTRGIIGGGIAAVLMVDMSDIGIGGEKLLAGIVIWIVMISIFVYSALPNMRRWLGLVQRTLSPRNR</sequence>
<evidence type="ECO:0000313" key="3">
    <source>
        <dbReference type="Proteomes" id="UP000053464"/>
    </source>
</evidence>
<feature type="transmembrane region" description="Helical" evidence="1">
    <location>
        <begin position="201"/>
        <end position="229"/>
    </location>
</feature>
<feature type="transmembrane region" description="Helical" evidence="1">
    <location>
        <begin position="424"/>
        <end position="442"/>
    </location>
</feature>
<reference evidence="2 3" key="1">
    <citation type="submission" date="2015-04" db="EMBL/GenBank/DDBJ databases">
        <title>The draft genome sequence of Erythrobacter luteus KA37.</title>
        <authorList>
            <person name="Zhuang L."/>
            <person name="Liu Y."/>
            <person name="Shao Z."/>
        </authorList>
    </citation>
    <scope>NUCLEOTIDE SEQUENCE [LARGE SCALE GENOMIC DNA]</scope>
    <source>
        <strain evidence="2 3">KA37</strain>
    </source>
</reference>
<name>A0A0G9MY88_9SPHN</name>
<comment type="caution">
    <text evidence="2">The sequence shown here is derived from an EMBL/GenBank/DDBJ whole genome shotgun (WGS) entry which is preliminary data.</text>
</comment>
<dbReference type="PATRIC" id="fig|1581420.6.peg.932"/>
<accession>A0A0G9MY88</accession>
<keyword evidence="1" id="KW-1133">Transmembrane helix</keyword>
<feature type="transmembrane region" description="Helical" evidence="1">
    <location>
        <begin position="241"/>
        <end position="261"/>
    </location>
</feature>
<feature type="transmembrane region" description="Helical" evidence="1">
    <location>
        <begin position="100"/>
        <end position="119"/>
    </location>
</feature>
<evidence type="ECO:0000256" key="1">
    <source>
        <dbReference type="SAM" id="Phobius"/>
    </source>
</evidence>
<proteinExistence type="predicted"/>
<dbReference type="Proteomes" id="UP000053464">
    <property type="component" value="Unassembled WGS sequence"/>
</dbReference>
<dbReference type="STRING" id="1581420.AAW00_04625"/>
<dbReference type="AlphaFoldDB" id="A0A0G9MY88"/>
<dbReference type="OrthoDB" id="1402575at2"/>
<feature type="transmembrane region" description="Helical" evidence="1">
    <location>
        <begin position="395"/>
        <end position="412"/>
    </location>
</feature>
<keyword evidence="3" id="KW-1185">Reference proteome</keyword>
<organism evidence="2 3">
    <name type="scientific">Aurantiacibacter luteus</name>
    <dbReference type="NCBI Taxonomy" id="1581420"/>
    <lineage>
        <taxon>Bacteria</taxon>
        <taxon>Pseudomonadati</taxon>
        <taxon>Pseudomonadota</taxon>
        <taxon>Alphaproteobacteria</taxon>
        <taxon>Sphingomonadales</taxon>
        <taxon>Erythrobacteraceae</taxon>
        <taxon>Aurantiacibacter</taxon>
    </lineage>
</organism>
<feature type="transmembrane region" description="Helical" evidence="1">
    <location>
        <begin position="12"/>
        <end position="31"/>
    </location>
</feature>
<feature type="transmembrane region" description="Helical" evidence="1">
    <location>
        <begin position="139"/>
        <end position="157"/>
    </location>
</feature>
<feature type="transmembrane region" description="Helical" evidence="1">
    <location>
        <begin position="448"/>
        <end position="466"/>
    </location>
</feature>
<keyword evidence="1" id="KW-0812">Transmembrane</keyword>